<keyword evidence="10" id="KW-1185">Reference proteome</keyword>
<dbReference type="PANTHER" id="PTHR21143:SF121">
    <property type="entry name" value="GUSTATORY AND ODORANT RECEPTOR 21A"/>
    <property type="match status" value="1"/>
</dbReference>
<dbReference type="AlphaFoldDB" id="A0A8S9XWR0"/>
<evidence type="ECO:0000313" key="10">
    <source>
        <dbReference type="Proteomes" id="UP000466442"/>
    </source>
</evidence>
<evidence type="ECO:0000256" key="8">
    <source>
        <dbReference type="RuleBase" id="RU363108"/>
    </source>
</evidence>
<keyword evidence="7 8" id="KW-0807">Transducer</keyword>
<keyword evidence="4 8" id="KW-1133">Transmembrane helix</keyword>
<dbReference type="InterPro" id="IPR013604">
    <property type="entry name" value="7TM_chemorcpt"/>
</dbReference>
<feature type="transmembrane region" description="Helical" evidence="8">
    <location>
        <begin position="117"/>
        <end position="139"/>
    </location>
</feature>
<feature type="transmembrane region" description="Helical" evidence="8">
    <location>
        <begin position="65"/>
        <end position="86"/>
    </location>
</feature>
<dbReference type="GO" id="GO:0007165">
    <property type="term" value="P:signal transduction"/>
    <property type="evidence" value="ECO:0007669"/>
    <property type="project" value="UniProtKB-KW"/>
</dbReference>
<sequence length="347" mass="39620">MIPGHRGNSFFSAARKIGIFPCDSNLKVTANLLTYSFFIVITFNFISLFGNFYFIRGTAKSAKSLVNWIAFLKSVFDNVFVFIHVIRLRIEVSRFRGVLRKFKSLPRQNMSTTSFKFTAVFFVGSIRHVILAIALLFTTDESNASSVLMEASSFYVHFCSFMVILLFCSLAEILSFHFDNLTKDSTYDIASVESKLDRHDRLRRLAEELNALFSWQLLVGCFNKSVDTVVYVFSAIDIVKGGTFEYEATRDLVIFSEHALWEVFNLFFLARCCSQIVDSFGLLGVKVLQLVREDKNLYESDKIQLYLLRHQDFEISACGYFSVGYHLLIVVATTSCTYLVVLVQSFS</sequence>
<dbReference type="GO" id="GO:0050909">
    <property type="term" value="P:sensory perception of taste"/>
    <property type="evidence" value="ECO:0007669"/>
    <property type="project" value="InterPro"/>
</dbReference>
<proteinExistence type="inferred from homology"/>
<keyword evidence="3 8" id="KW-0812">Transmembrane</keyword>
<evidence type="ECO:0000256" key="1">
    <source>
        <dbReference type="ARBA" id="ARBA00004651"/>
    </source>
</evidence>
<dbReference type="Pfam" id="PF08395">
    <property type="entry name" value="7tm_7"/>
    <property type="match status" value="1"/>
</dbReference>
<evidence type="ECO:0000256" key="3">
    <source>
        <dbReference type="ARBA" id="ARBA00022692"/>
    </source>
</evidence>
<dbReference type="GO" id="GO:0043025">
    <property type="term" value="C:neuronal cell body"/>
    <property type="evidence" value="ECO:0007669"/>
    <property type="project" value="TreeGrafter"/>
</dbReference>
<comment type="caution">
    <text evidence="8">Lacks conserved residue(s) required for the propagation of feature annotation.</text>
</comment>
<feature type="transmembrane region" description="Helical" evidence="8">
    <location>
        <begin position="154"/>
        <end position="174"/>
    </location>
</feature>
<dbReference type="Proteomes" id="UP000466442">
    <property type="component" value="Unassembled WGS sequence"/>
</dbReference>
<dbReference type="GO" id="GO:0030424">
    <property type="term" value="C:axon"/>
    <property type="evidence" value="ECO:0007669"/>
    <property type="project" value="TreeGrafter"/>
</dbReference>
<evidence type="ECO:0000256" key="4">
    <source>
        <dbReference type="ARBA" id="ARBA00022989"/>
    </source>
</evidence>
<evidence type="ECO:0000256" key="7">
    <source>
        <dbReference type="ARBA" id="ARBA00023224"/>
    </source>
</evidence>
<comment type="function">
    <text evidence="8">Gustatory receptor which mediates acceptance or avoidance behavior, depending on its substrates.</text>
</comment>
<evidence type="ECO:0000256" key="6">
    <source>
        <dbReference type="ARBA" id="ARBA00023170"/>
    </source>
</evidence>
<gene>
    <name evidence="9" type="ORF">GE061_010449</name>
</gene>
<accession>A0A8S9XWR0</accession>
<organism evidence="9 10">
    <name type="scientific">Apolygus lucorum</name>
    <name type="common">Small green plant bug</name>
    <name type="synonym">Lygocoris lucorum</name>
    <dbReference type="NCBI Taxonomy" id="248454"/>
    <lineage>
        <taxon>Eukaryota</taxon>
        <taxon>Metazoa</taxon>
        <taxon>Ecdysozoa</taxon>
        <taxon>Arthropoda</taxon>
        <taxon>Hexapoda</taxon>
        <taxon>Insecta</taxon>
        <taxon>Pterygota</taxon>
        <taxon>Neoptera</taxon>
        <taxon>Paraneoptera</taxon>
        <taxon>Hemiptera</taxon>
        <taxon>Heteroptera</taxon>
        <taxon>Panheteroptera</taxon>
        <taxon>Cimicomorpha</taxon>
        <taxon>Miridae</taxon>
        <taxon>Mirini</taxon>
        <taxon>Apolygus</taxon>
    </lineage>
</organism>
<keyword evidence="6 8" id="KW-0675">Receptor</keyword>
<comment type="subcellular location">
    <subcellularLocation>
        <location evidence="1 8">Cell membrane</location>
        <topology evidence="1 8">Multi-pass membrane protein</topology>
    </subcellularLocation>
</comment>
<dbReference type="GO" id="GO:0030425">
    <property type="term" value="C:dendrite"/>
    <property type="evidence" value="ECO:0007669"/>
    <property type="project" value="TreeGrafter"/>
</dbReference>
<dbReference type="GO" id="GO:0005886">
    <property type="term" value="C:plasma membrane"/>
    <property type="evidence" value="ECO:0007669"/>
    <property type="project" value="UniProtKB-SubCell"/>
</dbReference>
<evidence type="ECO:0000256" key="2">
    <source>
        <dbReference type="ARBA" id="ARBA00022475"/>
    </source>
</evidence>
<name>A0A8S9XWR0_APOLU</name>
<feature type="transmembrane region" description="Helical" evidence="8">
    <location>
        <begin position="32"/>
        <end position="53"/>
    </location>
</feature>
<comment type="similarity">
    <text evidence="8">Belongs to the insect chemoreceptor superfamily. Gustatory receptor (GR) family.</text>
</comment>
<comment type="caution">
    <text evidence="9">The sequence shown here is derived from an EMBL/GenBank/DDBJ whole genome shotgun (WGS) entry which is preliminary data.</text>
</comment>
<dbReference type="EMBL" id="WIXP02000003">
    <property type="protein sequence ID" value="KAF6212741.1"/>
    <property type="molecule type" value="Genomic_DNA"/>
</dbReference>
<keyword evidence="2 8" id="KW-1003">Cell membrane</keyword>
<keyword evidence="5 8" id="KW-0472">Membrane</keyword>
<dbReference type="PANTHER" id="PTHR21143">
    <property type="entry name" value="INVERTEBRATE GUSTATORY RECEPTOR"/>
    <property type="match status" value="1"/>
</dbReference>
<feature type="transmembrane region" description="Helical" evidence="8">
    <location>
        <begin position="317"/>
        <end position="341"/>
    </location>
</feature>
<evidence type="ECO:0000313" key="9">
    <source>
        <dbReference type="EMBL" id="KAF6212741.1"/>
    </source>
</evidence>
<reference evidence="9" key="1">
    <citation type="journal article" date="2021" name="Mol. Ecol. Resour.">
        <title>Apolygus lucorum genome provides insights into omnivorousness and mesophyll feeding.</title>
        <authorList>
            <person name="Liu Y."/>
            <person name="Liu H."/>
            <person name="Wang H."/>
            <person name="Huang T."/>
            <person name="Liu B."/>
            <person name="Yang B."/>
            <person name="Yin L."/>
            <person name="Li B."/>
            <person name="Zhang Y."/>
            <person name="Zhang S."/>
            <person name="Jiang F."/>
            <person name="Zhang X."/>
            <person name="Ren Y."/>
            <person name="Wang B."/>
            <person name="Wang S."/>
            <person name="Lu Y."/>
            <person name="Wu K."/>
            <person name="Fan W."/>
            <person name="Wang G."/>
        </authorList>
    </citation>
    <scope>NUCLEOTIDE SEQUENCE</scope>
    <source>
        <strain evidence="9">12Hb</strain>
    </source>
</reference>
<evidence type="ECO:0000256" key="5">
    <source>
        <dbReference type="ARBA" id="ARBA00023136"/>
    </source>
</evidence>
<protein>
    <recommendedName>
        <fullName evidence="8">Gustatory receptor</fullName>
    </recommendedName>
</protein>